<dbReference type="PROSITE" id="PS51186">
    <property type="entry name" value="GNAT"/>
    <property type="match status" value="1"/>
</dbReference>
<protein>
    <recommendedName>
        <fullName evidence="1">N-acetyltransferase domain-containing protein</fullName>
    </recommendedName>
</protein>
<dbReference type="PANTHER" id="PTHR43415:SF3">
    <property type="entry name" value="GNAT-FAMILY ACETYLTRANSFERASE"/>
    <property type="match status" value="1"/>
</dbReference>
<dbReference type="Gene3D" id="3.40.630.30">
    <property type="match status" value="1"/>
</dbReference>
<reference evidence="3" key="1">
    <citation type="submission" date="2019-05" db="EMBL/GenBank/DDBJ databases">
        <title>Complete genome sequencing of Absiella argi strain JCM 30884.</title>
        <authorList>
            <person name="Sakamoto M."/>
            <person name="Murakami T."/>
            <person name="Mori H."/>
        </authorList>
    </citation>
    <scope>NUCLEOTIDE SEQUENCE [LARGE SCALE GENOMIC DNA]</scope>
    <source>
        <strain evidence="3">JCM 30884</strain>
    </source>
</reference>
<evidence type="ECO:0000313" key="2">
    <source>
        <dbReference type="EMBL" id="BBK23322.1"/>
    </source>
</evidence>
<dbReference type="AlphaFoldDB" id="A0A6N4TMM3"/>
<proteinExistence type="predicted"/>
<dbReference type="PANTHER" id="PTHR43415">
    <property type="entry name" value="SPERMIDINE N(1)-ACETYLTRANSFERASE"/>
    <property type="match status" value="1"/>
</dbReference>
<dbReference type="RefSeq" id="WP_118277156.1">
    <property type="nucleotide sequence ID" value="NZ_AP019695.1"/>
</dbReference>
<evidence type="ECO:0000259" key="1">
    <source>
        <dbReference type="PROSITE" id="PS51186"/>
    </source>
</evidence>
<dbReference type="Pfam" id="PF13302">
    <property type="entry name" value="Acetyltransf_3"/>
    <property type="match status" value="1"/>
</dbReference>
<dbReference type="InterPro" id="IPR016181">
    <property type="entry name" value="Acyl_CoA_acyltransferase"/>
</dbReference>
<keyword evidence="3" id="KW-1185">Reference proteome</keyword>
<organism evidence="2 3">
    <name type="scientific">Amedibacterium intestinale</name>
    <dbReference type="NCBI Taxonomy" id="2583452"/>
    <lineage>
        <taxon>Bacteria</taxon>
        <taxon>Bacillati</taxon>
        <taxon>Bacillota</taxon>
        <taxon>Erysipelotrichia</taxon>
        <taxon>Erysipelotrichales</taxon>
        <taxon>Erysipelotrichaceae</taxon>
        <taxon>Amedibacterium</taxon>
    </lineage>
</organism>
<gene>
    <name evidence="2" type="ORF">Aargi30884_22250</name>
</gene>
<name>A0A6N4TMM3_9FIRM</name>
<dbReference type="EMBL" id="AP019695">
    <property type="protein sequence ID" value="BBK23322.1"/>
    <property type="molecule type" value="Genomic_DNA"/>
</dbReference>
<dbReference type="Proteomes" id="UP000464754">
    <property type="component" value="Chromosome"/>
</dbReference>
<sequence length="193" mass="22649">MKPNLIWQKNNFTIRFAQPSDFEPYFNNSFCPPDKEVIRLTGSKEKYTKAEVKAFFQNAIKNEDFYLFLILSPNQDIIGEVVINEIDHRLRCANFRIAIFSANAREKGIGSWAVRCIRDFAFEYLKLHRLELDVFDFNPRAKHCYLKAGFKQEGILRDAVLDGETYANSIIMSILEDEWKEIRKVENNKENPI</sequence>
<accession>A0A6N4TMM3</accession>
<dbReference type="KEGG" id="aarg:Aargi30884_22250"/>
<feature type="domain" description="N-acetyltransferase" evidence="1">
    <location>
        <begin position="12"/>
        <end position="177"/>
    </location>
</feature>
<dbReference type="GO" id="GO:0016747">
    <property type="term" value="F:acyltransferase activity, transferring groups other than amino-acyl groups"/>
    <property type="evidence" value="ECO:0007669"/>
    <property type="project" value="InterPro"/>
</dbReference>
<dbReference type="SUPFAM" id="SSF55729">
    <property type="entry name" value="Acyl-CoA N-acyltransferases (Nat)"/>
    <property type="match status" value="1"/>
</dbReference>
<evidence type="ECO:0000313" key="3">
    <source>
        <dbReference type="Proteomes" id="UP000464754"/>
    </source>
</evidence>
<dbReference type="InterPro" id="IPR000182">
    <property type="entry name" value="GNAT_dom"/>
</dbReference>